<keyword evidence="4 6" id="KW-0732">Signal</keyword>
<reference evidence="8 9" key="1">
    <citation type="journal article" date="2017" name="Elife">
        <title>Extensive horizontal gene transfer in cheese-associated bacteria.</title>
        <authorList>
            <person name="Bonham K.S."/>
            <person name="Wolfe B.E."/>
            <person name="Dutton R.J."/>
        </authorList>
    </citation>
    <scope>NUCLEOTIDE SEQUENCE [LARGE SCALE GENOMIC DNA]</scope>
    <source>
        <strain evidence="8 9">JB182</strain>
    </source>
</reference>
<dbReference type="SUPFAM" id="SSF53807">
    <property type="entry name" value="Helical backbone' metal receptor"/>
    <property type="match status" value="1"/>
</dbReference>
<comment type="similarity">
    <text evidence="2">Belongs to the bacterial solute-binding protein 8 family.</text>
</comment>
<dbReference type="InterPro" id="IPR051313">
    <property type="entry name" value="Bact_iron-sidero_bind"/>
</dbReference>
<feature type="signal peptide" evidence="6">
    <location>
        <begin position="1"/>
        <end position="24"/>
    </location>
</feature>
<dbReference type="Gene3D" id="3.40.50.1980">
    <property type="entry name" value="Nitrogenase molybdenum iron protein domain"/>
    <property type="match status" value="2"/>
</dbReference>
<evidence type="ECO:0000256" key="1">
    <source>
        <dbReference type="ARBA" id="ARBA00004196"/>
    </source>
</evidence>
<proteinExistence type="inferred from homology"/>
<evidence type="ECO:0000256" key="6">
    <source>
        <dbReference type="SAM" id="SignalP"/>
    </source>
</evidence>
<dbReference type="PANTHER" id="PTHR30532">
    <property type="entry name" value="IRON III DICITRATE-BINDING PERIPLASMIC PROTEIN"/>
    <property type="match status" value="1"/>
</dbReference>
<sequence>MKKTRRSRVIASIGATLATILLIAGCSTSPDSNGSPEEPGANESSLLPAAEGTTTYPLTLESPYGETVLKERPERIAAIVPNAIDTELLLSLGVTPVLTSNFVSEGGYLEAHGSAKLDTYEFTMGEDIPIEAIAASNPDLIVTVGWPGFGEVRDYYERLSQIAPVVTSPESSQHIIPWQDSIRILGETLDLSDAAEAVIAEHDELFAQVRADHPEFDGLTATWAIFYGPANGLQYFSQPGSAPAAFLTDLGFSENPNATEFATDTKVSDELLSKIDADILILGQSAAASDAEIQELTDRDLFQNLGAVSSGQFVQLPPKTEDGGDLVWAITSGGPIGNAWAAERIVPQIADVL</sequence>
<dbReference type="PROSITE" id="PS50983">
    <property type="entry name" value="FE_B12_PBP"/>
    <property type="match status" value="1"/>
</dbReference>
<feature type="chain" id="PRO_5039598441" evidence="6">
    <location>
        <begin position="25"/>
        <end position="353"/>
    </location>
</feature>
<keyword evidence="3" id="KW-0813">Transport</keyword>
<comment type="subcellular location">
    <subcellularLocation>
        <location evidence="1">Cell envelope</location>
    </subcellularLocation>
</comment>
<comment type="caution">
    <text evidence="8">The sequence shown here is derived from an EMBL/GenBank/DDBJ whole genome shotgun (WGS) entry which is preliminary data.</text>
</comment>
<evidence type="ECO:0000313" key="9">
    <source>
        <dbReference type="Proteomes" id="UP000235739"/>
    </source>
</evidence>
<name>A0A2N7S0V6_9MICC</name>
<dbReference type="Proteomes" id="UP000235739">
    <property type="component" value="Unassembled WGS sequence"/>
</dbReference>
<protein>
    <submittedName>
        <fullName evidence="8">ABC transporter substrate-binding protein</fullName>
    </submittedName>
</protein>
<dbReference type="EMBL" id="PNQX01000002">
    <property type="protein sequence ID" value="PMQ19771.1"/>
    <property type="molecule type" value="Genomic_DNA"/>
</dbReference>
<gene>
    <name evidence="8" type="ORF">CIK84_14115</name>
</gene>
<organism evidence="8 9">
    <name type="scientific">Glutamicibacter arilaitensis</name>
    <dbReference type="NCBI Taxonomy" id="256701"/>
    <lineage>
        <taxon>Bacteria</taxon>
        <taxon>Bacillati</taxon>
        <taxon>Actinomycetota</taxon>
        <taxon>Actinomycetes</taxon>
        <taxon>Micrococcales</taxon>
        <taxon>Micrococcaceae</taxon>
        <taxon>Glutamicibacter</taxon>
    </lineage>
</organism>
<accession>A0A2N7S0V6</accession>
<evidence type="ECO:0000259" key="7">
    <source>
        <dbReference type="PROSITE" id="PS50983"/>
    </source>
</evidence>
<dbReference type="PROSITE" id="PS51257">
    <property type="entry name" value="PROKAR_LIPOPROTEIN"/>
    <property type="match status" value="1"/>
</dbReference>
<evidence type="ECO:0000256" key="4">
    <source>
        <dbReference type="ARBA" id="ARBA00022729"/>
    </source>
</evidence>
<evidence type="ECO:0000256" key="3">
    <source>
        <dbReference type="ARBA" id="ARBA00022448"/>
    </source>
</evidence>
<dbReference type="InterPro" id="IPR002491">
    <property type="entry name" value="ABC_transptr_periplasmic_BD"/>
</dbReference>
<dbReference type="RefSeq" id="WP_098072919.1">
    <property type="nucleotide sequence ID" value="NZ_JABUYH010000008.1"/>
</dbReference>
<dbReference type="PANTHER" id="PTHR30532:SF1">
    <property type="entry name" value="IRON(3+)-HYDROXAMATE-BINDING PROTEIN FHUD"/>
    <property type="match status" value="1"/>
</dbReference>
<evidence type="ECO:0000313" key="8">
    <source>
        <dbReference type="EMBL" id="PMQ19771.1"/>
    </source>
</evidence>
<dbReference type="Pfam" id="PF01497">
    <property type="entry name" value="Peripla_BP_2"/>
    <property type="match status" value="1"/>
</dbReference>
<dbReference type="GO" id="GO:1901678">
    <property type="term" value="P:iron coordination entity transport"/>
    <property type="evidence" value="ECO:0007669"/>
    <property type="project" value="UniProtKB-ARBA"/>
</dbReference>
<feature type="region of interest" description="Disordered" evidence="5">
    <location>
        <begin position="28"/>
        <end position="49"/>
    </location>
</feature>
<dbReference type="AlphaFoldDB" id="A0A2N7S0V6"/>
<feature type="domain" description="Fe/B12 periplasmic-binding" evidence="7">
    <location>
        <begin position="75"/>
        <end position="353"/>
    </location>
</feature>
<dbReference type="GO" id="GO:0030288">
    <property type="term" value="C:outer membrane-bounded periplasmic space"/>
    <property type="evidence" value="ECO:0007669"/>
    <property type="project" value="TreeGrafter"/>
</dbReference>
<evidence type="ECO:0000256" key="2">
    <source>
        <dbReference type="ARBA" id="ARBA00008814"/>
    </source>
</evidence>
<evidence type="ECO:0000256" key="5">
    <source>
        <dbReference type="SAM" id="MobiDB-lite"/>
    </source>
</evidence>